<dbReference type="Proteomes" id="UP000014962">
    <property type="component" value="Unassembled WGS sequence"/>
</dbReference>
<accession>S7VU45</accession>
<name>S7VU45_9FLAO</name>
<protein>
    <submittedName>
        <fullName evidence="2">2-oxoglutarate dehydrogenase E1 component</fullName>
        <ecNumber evidence="2">1.2.4.2</ecNumber>
    </submittedName>
</protein>
<dbReference type="eggNOG" id="COG0567">
    <property type="taxonomic scope" value="Bacteria"/>
</dbReference>
<dbReference type="EC" id="1.2.4.2" evidence="2"/>
<comment type="caution">
    <text evidence="2">The sequence shown here is derived from an EMBL/GenBank/DDBJ whole genome shotgun (WGS) entry which is preliminary data.</text>
</comment>
<dbReference type="PATRIC" id="fig|641526.4.peg.2184"/>
<organism evidence="2 3">
    <name type="scientific">Winogradskyella psychrotolerans RS-3</name>
    <dbReference type="NCBI Taxonomy" id="641526"/>
    <lineage>
        <taxon>Bacteria</taxon>
        <taxon>Pseudomonadati</taxon>
        <taxon>Bacteroidota</taxon>
        <taxon>Flavobacteriia</taxon>
        <taxon>Flavobacteriales</taxon>
        <taxon>Flavobacteriaceae</taxon>
        <taxon>Winogradskyella</taxon>
    </lineage>
</organism>
<keyword evidence="3" id="KW-1185">Reference proteome</keyword>
<dbReference type="EMBL" id="ATMR01000098">
    <property type="protein sequence ID" value="EPR72877.1"/>
    <property type="molecule type" value="Genomic_DNA"/>
</dbReference>
<dbReference type="GO" id="GO:0004591">
    <property type="term" value="F:oxoglutarate dehydrogenase (succinyl-transferring) activity"/>
    <property type="evidence" value="ECO:0007669"/>
    <property type="project" value="UniProtKB-EC"/>
</dbReference>
<feature type="region of interest" description="Disordered" evidence="1">
    <location>
        <begin position="1"/>
        <end position="31"/>
    </location>
</feature>
<keyword evidence="2" id="KW-0560">Oxidoreductase</keyword>
<dbReference type="STRING" id="641526.ADIWIN_2200"/>
<sequence>MHFDEARQFRSASRRPYGAPAAGSSVRSKKRHKEVIDFVFDKTKTTRDNKIKVSKY</sequence>
<evidence type="ECO:0000256" key="1">
    <source>
        <dbReference type="SAM" id="MobiDB-lite"/>
    </source>
</evidence>
<dbReference type="AlphaFoldDB" id="S7VU45"/>
<reference evidence="2 3" key="1">
    <citation type="journal article" date="2013" name="Genome Announc.">
        <title>Draft Genome Sequence of Winogradskyella psychrotolerans RS-3T, Isolated from the Marine Transect of Kongsfjorden, Ny-Alesund, Svalbard, Arctic Ocean.</title>
        <authorList>
            <person name="Kumar Pinnaka A."/>
            <person name="Ara S."/>
            <person name="Singh A."/>
            <person name="Shivaji S."/>
        </authorList>
    </citation>
    <scope>NUCLEOTIDE SEQUENCE [LARGE SCALE GENOMIC DNA]</scope>
    <source>
        <strain evidence="2 3">RS-3</strain>
    </source>
</reference>
<evidence type="ECO:0000313" key="3">
    <source>
        <dbReference type="Proteomes" id="UP000014962"/>
    </source>
</evidence>
<proteinExistence type="predicted"/>
<evidence type="ECO:0000313" key="2">
    <source>
        <dbReference type="EMBL" id="EPR72877.1"/>
    </source>
</evidence>
<gene>
    <name evidence="2" type="ORF">ADIWIN_2200</name>
</gene>